<name>H8FY00_MAGML</name>
<evidence type="ECO:0000313" key="1">
    <source>
        <dbReference type="EMBL" id="CCG43238.1"/>
    </source>
</evidence>
<dbReference type="EMBL" id="CAHP01000060">
    <property type="protein sequence ID" value="CCG43238.1"/>
    <property type="molecule type" value="Genomic_DNA"/>
</dbReference>
<protein>
    <submittedName>
        <fullName evidence="1">Uncharacterized protein</fullName>
    </submittedName>
</protein>
<reference evidence="1 2" key="1">
    <citation type="journal article" date="2012" name="J. Bacteriol.">
        <title>Draft Genome Sequence of the Purple Photosynthetic Bacterium Phaeospirillum molischianum DSM120, a Particularly Versatile Bacterium.</title>
        <authorList>
            <person name="Duquesne K."/>
            <person name="Prima V."/>
            <person name="Ji B."/>
            <person name="Rouy Z."/>
            <person name="Medigue C."/>
            <person name="Talla E."/>
            <person name="Sturgis J.N."/>
        </authorList>
    </citation>
    <scope>NUCLEOTIDE SEQUENCE [LARGE SCALE GENOMIC DNA]</scope>
    <source>
        <strain evidence="2">DSM120</strain>
    </source>
</reference>
<dbReference type="Proteomes" id="UP000004169">
    <property type="component" value="Unassembled WGS sequence"/>
</dbReference>
<gene>
    <name evidence="1" type="ORF">PHAMO_80029</name>
</gene>
<accession>H8FY00</accession>
<sequence length="90" mass="10007">MRLVDFVQETLTDIGAQLAWFADPTTGDHRWWFRLGQGAFVPFDGNILAAGDHQEIVDLITTAAANYDPDAIPEWQSMMSLPTVTPLPFS</sequence>
<organism evidence="1 2">
    <name type="scientific">Magnetospirillum molischianum DSM 120</name>
    <dbReference type="NCBI Taxonomy" id="1150626"/>
    <lineage>
        <taxon>Bacteria</taxon>
        <taxon>Pseudomonadati</taxon>
        <taxon>Pseudomonadota</taxon>
        <taxon>Alphaproteobacteria</taxon>
        <taxon>Rhodospirillales</taxon>
        <taxon>Rhodospirillaceae</taxon>
        <taxon>Magnetospirillum</taxon>
    </lineage>
</organism>
<proteinExistence type="predicted"/>
<dbReference type="RefSeq" id="WP_002731287.1">
    <property type="nucleotide sequence ID" value="NZ_CAHP01000060.1"/>
</dbReference>
<dbReference type="AlphaFoldDB" id="H8FY00"/>
<evidence type="ECO:0000313" key="2">
    <source>
        <dbReference type="Proteomes" id="UP000004169"/>
    </source>
</evidence>
<comment type="caution">
    <text evidence="1">The sequence shown here is derived from an EMBL/GenBank/DDBJ whole genome shotgun (WGS) entry which is preliminary data.</text>
</comment>
<keyword evidence="2" id="KW-1185">Reference proteome</keyword>
<dbReference type="STRING" id="1150626.PHAMO_80029"/>